<dbReference type="InterPro" id="IPR036420">
    <property type="entry name" value="BRCT_dom_sf"/>
</dbReference>
<dbReference type="InterPro" id="IPR001357">
    <property type="entry name" value="BRCT_dom"/>
</dbReference>
<evidence type="ECO:0000313" key="4">
    <source>
        <dbReference type="Proteomes" id="UP000695562"/>
    </source>
</evidence>
<feature type="compositionally biased region" description="Basic and acidic residues" evidence="1">
    <location>
        <begin position="157"/>
        <end position="168"/>
    </location>
</feature>
<dbReference type="Pfam" id="PF00533">
    <property type="entry name" value="BRCT"/>
    <property type="match status" value="1"/>
</dbReference>
<dbReference type="SUPFAM" id="SSF52113">
    <property type="entry name" value="BRCT domain"/>
    <property type="match status" value="1"/>
</dbReference>
<accession>A0A8J4PQ00</accession>
<evidence type="ECO:0000259" key="2">
    <source>
        <dbReference type="PROSITE" id="PS50172"/>
    </source>
</evidence>
<dbReference type="Gene3D" id="3.40.50.10190">
    <property type="entry name" value="BRCT domain"/>
    <property type="match status" value="1"/>
</dbReference>
<organism evidence="3 4">
    <name type="scientific">Polysphondylium violaceum</name>
    <dbReference type="NCBI Taxonomy" id="133409"/>
    <lineage>
        <taxon>Eukaryota</taxon>
        <taxon>Amoebozoa</taxon>
        <taxon>Evosea</taxon>
        <taxon>Eumycetozoa</taxon>
        <taxon>Dictyostelia</taxon>
        <taxon>Dictyosteliales</taxon>
        <taxon>Dictyosteliaceae</taxon>
        <taxon>Polysphondylium</taxon>
    </lineage>
</organism>
<dbReference type="Proteomes" id="UP000695562">
    <property type="component" value="Unassembled WGS sequence"/>
</dbReference>
<feature type="compositionally biased region" description="Basic and acidic residues" evidence="1">
    <location>
        <begin position="128"/>
        <end position="139"/>
    </location>
</feature>
<gene>
    <name evidence="3" type="ORF">CYY_007946</name>
</gene>
<feature type="region of interest" description="Disordered" evidence="1">
    <location>
        <begin position="111"/>
        <end position="189"/>
    </location>
</feature>
<dbReference type="PROSITE" id="PS50172">
    <property type="entry name" value="BRCT"/>
    <property type="match status" value="1"/>
</dbReference>
<sequence length="189" mass="21300">MRKPTLDTLKDCVFSITGTFSVSQVDLKKKIKSLGGQVSLNCCSSDVTHILATEENFNDLTKPVKHAIRFNLPIVKEEFLNECVSQSKKVDVDQYSYTVSDDTKEKIKEEFKDQENKEKKKPGRPKAASKDDSTKETKVKVAKTKTATQPLFKTKRTAGDKVDLKQVEKSLGIQKSTKKVRATRKTENN</sequence>
<dbReference type="SMART" id="SM00292">
    <property type="entry name" value="BRCT"/>
    <property type="match status" value="1"/>
</dbReference>
<evidence type="ECO:0000313" key="3">
    <source>
        <dbReference type="EMBL" id="KAF2070731.1"/>
    </source>
</evidence>
<protein>
    <recommendedName>
        <fullName evidence="2">BRCT domain-containing protein</fullName>
    </recommendedName>
</protein>
<comment type="caution">
    <text evidence="3">The sequence shown here is derived from an EMBL/GenBank/DDBJ whole genome shotgun (WGS) entry which is preliminary data.</text>
</comment>
<dbReference type="EMBL" id="AJWJ01000452">
    <property type="protein sequence ID" value="KAF2070731.1"/>
    <property type="molecule type" value="Genomic_DNA"/>
</dbReference>
<dbReference type="AlphaFoldDB" id="A0A8J4PQ00"/>
<reference evidence="3" key="1">
    <citation type="submission" date="2020-01" db="EMBL/GenBank/DDBJ databases">
        <title>Development of genomics and gene disruption for Polysphondylium violaceum indicates a role for the polyketide synthase stlB in stalk morphogenesis.</title>
        <authorList>
            <person name="Narita B."/>
            <person name="Kawabe Y."/>
            <person name="Kin K."/>
            <person name="Saito T."/>
            <person name="Gibbs R."/>
            <person name="Kuspa A."/>
            <person name="Muzny D."/>
            <person name="Queller D."/>
            <person name="Richards S."/>
            <person name="Strassman J."/>
            <person name="Sucgang R."/>
            <person name="Worley K."/>
            <person name="Schaap P."/>
        </authorList>
    </citation>
    <scope>NUCLEOTIDE SEQUENCE</scope>
    <source>
        <strain evidence="3">QSvi11</strain>
    </source>
</reference>
<proteinExistence type="predicted"/>
<evidence type="ECO:0000256" key="1">
    <source>
        <dbReference type="SAM" id="MobiDB-lite"/>
    </source>
</evidence>
<name>A0A8J4PQ00_9MYCE</name>
<keyword evidence="4" id="KW-1185">Reference proteome</keyword>
<dbReference type="OrthoDB" id="342264at2759"/>
<feature type="domain" description="BRCT" evidence="2">
    <location>
        <begin position="4"/>
        <end position="97"/>
    </location>
</feature>